<dbReference type="STRING" id="267212.GCA_001063965_01794"/>
<accession>F2BFC4</accession>
<dbReference type="RefSeq" id="WP_007343436.1">
    <property type="nucleotide sequence ID" value="NZ_GL878494.1"/>
</dbReference>
<keyword evidence="2" id="KW-1185">Reference proteome</keyword>
<dbReference type="EMBL" id="AFAY01000048">
    <property type="protein sequence ID" value="EGF08996.1"/>
    <property type="molecule type" value="Genomic_DNA"/>
</dbReference>
<evidence type="ECO:0008006" key="3">
    <source>
        <dbReference type="Google" id="ProtNLM"/>
    </source>
</evidence>
<dbReference type="HOGENOM" id="CLU_189132_0_0_4"/>
<dbReference type="OrthoDB" id="8605522at2"/>
<name>F2BFC4_9NEIS</name>
<sequence>MNEITDFFRTAEPAEARETLEFMLHECSLDQAPDRATVALWQTLLHERGGRFAALAALCRDWLETEQP</sequence>
<dbReference type="Proteomes" id="UP000004105">
    <property type="component" value="Unassembled WGS sequence"/>
</dbReference>
<evidence type="ECO:0000313" key="1">
    <source>
        <dbReference type="EMBL" id="EGF08996.1"/>
    </source>
</evidence>
<dbReference type="AlphaFoldDB" id="F2BFC4"/>
<organism evidence="1 2">
    <name type="scientific">Neisseria bacilliformis ATCC BAA-1200</name>
    <dbReference type="NCBI Taxonomy" id="888742"/>
    <lineage>
        <taxon>Bacteria</taxon>
        <taxon>Pseudomonadati</taxon>
        <taxon>Pseudomonadota</taxon>
        <taxon>Betaproteobacteria</taxon>
        <taxon>Neisseriales</taxon>
        <taxon>Neisseriaceae</taxon>
        <taxon>Neisseria</taxon>
    </lineage>
</organism>
<protein>
    <recommendedName>
        <fullName evidence="3">Dioxygenase</fullName>
    </recommendedName>
</protein>
<reference evidence="1 2" key="1">
    <citation type="submission" date="2011-02" db="EMBL/GenBank/DDBJ databases">
        <authorList>
            <person name="Muzny D."/>
            <person name="Qin X."/>
            <person name="Deng J."/>
            <person name="Jiang H."/>
            <person name="Liu Y."/>
            <person name="Qu J."/>
            <person name="Song X.-Z."/>
            <person name="Zhang L."/>
            <person name="Thornton R."/>
            <person name="Coyle M."/>
            <person name="Francisco L."/>
            <person name="Jackson L."/>
            <person name="Javaid M."/>
            <person name="Korchina V."/>
            <person name="Kovar C."/>
            <person name="Mata R."/>
            <person name="Mathew T."/>
            <person name="Ngo R."/>
            <person name="Nguyen L."/>
            <person name="Nguyen N."/>
            <person name="Okwuonu G."/>
            <person name="Ongeri F."/>
            <person name="Pham C."/>
            <person name="Simmons D."/>
            <person name="Wilczek-Boney K."/>
            <person name="Hale W."/>
            <person name="Jakkamsetti A."/>
            <person name="Pham P."/>
            <person name="Ruth R."/>
            <person name="San Lucas F."/>
            <person name="Warren J."/>
            <person name="Zhang J."/>
            <person name="Zhao Z."/>
            <person name="Zhou C."/>
            <person name="Zhu D."/>
            <person name="Lee S."/>
            <person name="Bess C."/>
            <person name="Blankenburg K."/>
            <person name="Forbes L."/>
            <person name="Fu Q."/>
            <person name="Gubbala S."/>
            <person name="Hirani K."/>
            <person name="Jayaseelan J.C."/>
            <person name="Lara F."/>
            <person name="Munidasa M."/>
            <person name="Palculict T."/>
            <person name="Patil S."/>
            <person name="Pu L.-L."/>
            <person name="Saada N."/>
            <person name="Tang L."/>
            <person name="Weissenberger G."/>
            <person name="Zhu Y."/>
            <person name="Hemphill L."/>
            <person name="Shang Y."/>
            <person name="Youmans B."/>
            <person name="Ayvaz T."/>
            <person name="Ross M."/>
            <person name="Santibanez J."/>
            <person name="Aqrawi P."/>
            <person name="Gross S."/>
            <person name="Joshi V."/>
            <person name="Fowler G."/>
            <person name="Nazareth L."/>
            <person name="Reid J."/>
            <person name="Worley K."/>
            <person name="Petrosino J."/>
            <person name="Highlander S."/>
            <person name="Gibbs R."/>
        </authorList>
    </citation>
    <scope>NUCLEOTIDE SEQUENCE [LARGE SCALE GENOMIC DNA]</scope>
    <source>
        <strain evidence="1 2">ATCC BAA-1200</strain>
    </source>
</reference>
<proteinExistence type="predicted"/>
<evidence type="ECO:0000313" key="2">
    <source>
        <dbReference type="Proteomes" id="UP000004105"/>
    </source>
</evidence>
<comment type="caution">
    <text evidence="1">The sequence shown here is derived from an EMBL/GenBank/DDBJ whole genome shotgun (WGS) entry which is preliminary data.</text>
</comment>
<gene>
    <name evidence="1" type="ORF">HMPREF9123_2431</name>
</gene>